<dbReference type="NCBIfam" id="TIGR01563">
    <property type="entry name" value="gp16_SPP1"/>
    <property type="match status" value="1"/>
</dbReference>
<dbReference type="EMBL" id="QVIA01000041">
    <property type="protein sequence ID" value="RGC23835.1"/>
    <property type="molecule type" value="Genomic_DNA"/>
</dbReference>
<reference evidence="1 2" key="1">
    <citation type="submission" date="2018-08" db="EMBL/GenBank/DDBJ databases">
        <title>A genome reference for cultivated species of the human gut microbiota.</title>
        <authorList>
            <person name="Zou Y."/>
            <person name="Xue W."/>
            <person name="Luo G."/>
        </authorList>
    </citation>
    <scope>NUCLEOTIDE SEQUENCE [LARGE SCALE GENOMIC DNA]</scope>
    <source>
        <strain evidence="1 2">AF19-21</strain>
    </source>
</reference>
<comment type="caution">
    <text evidence="1">The sequence shown here is derived from an EMBL/GenBank/DDBJ whole genome shotgun (WGS) entry which is preliminary data.</text>
</comment>
<gene>
    <name evidence="1" type="ORF">DWX41_21945</name>
</gene>
<dbReference type="Proteomes" id="UP000261111">
    <property type="component" value="Unassembled WGS sequence"/>
</dbReference>
<protein>
    <recommendedName>
        <fullName evidence="3">Phage head-tail adaptor</fullName>
    </recommendedName>
</protein>
<dbReference type="InterPro" id="IPR008767">
    <property type="entry name" value="Phage_SPP1_head-tail_adaptor"/>
</dbReference>
<evidence type="ECO:0008006" key="3">
    <source>
        <dbReference type="Google" id="ProtNLM"/>
    </source>
</evidence>
<organism evidence="1 2">
    <name type="scientific">Hungatella hathewayi</name>
    <dbReference type="NCBI Taxonomy" id="154046"/>
    <lineage>
        <taxon>Bacteria</taxon>
        <taxon>Bacillati</taxon>
        <taxon>Bacillota</taxon>
        <taxon>Clostridia</taxon>
        <taxon>Lachnospirales</taxon>
        <taxon>Lachnospiraceae</taxon>
        <taxon>Hungatella</taxon>
    </lineage>
</organism>
<name>A0A3E2WD49_9FIRM</name>
<sequence length="107" mass="12055">MNSLTWDDTVTLIGTSGFAEDELGQQIPVTEETTVYCSKMPVSRQEFYLAGQSDIQVSEILVVHPYEYNGEKTVIFNGKKLHIIKTYQLSMDELELTCTERLGDKSG</sequence>
<accession>A0A3E2WD49</accession>
<evidence type="ECO:0000313" key="2">
    <source>
        <dbReference type="Proteomes" id="UP000261111"/>
    </source>
</evidence>
<evidence type="ECO:0000313" key="1">
    <source>
        <dbReference type="EMBL" id="RGC23835.1"/>
    </source>
</evidence>
<dbReference type="AlphaFoldDB" id="A0A3E2WD49"/>
<dbReference type="RefSeq" id="WP_044926407.1">
    <property type="nucleotide sequence ID" value="NZ_QVIA01000041.1"/>
</dbReference>
<proteinExistence type="predicted"/>